<dbReference type="Proteomes" id="UP000772196">
    <property type="component" value="Unassembled WGS sequence"/>
</dbReference>
<comment type="caution">
    <text evidence="1">The sequence shown here is derived from an EMBL/GenBank/DDBJ whole genome shotgun (WGS) entry which is preliminary data.</text>
</comment>
<name>A0ABX1GWY6_9ACTN</name>
<gene>
    <name evidence="1" type="ORF">HFV08_03330</name>
</gene>
<dbReference type="RefSeq" id="WP_168535724.1">
    <property type="nucleotide sequence ID" value="NZ_JAAWWP010000002.1"/>
</dbReference>
<reference evidence="1 2" key="1">
    <citation type="submission" date="2020-04" db="EMBL/GenBank/DDBJ databases">
        <title>Phylogenetic Diversity and Antibacterial Activity against Ralstonia solanacearum of Endophytic Actinomycete Isolated from Moss.</title>
        <authorList>
            <person name="Zhuang X."/>
        </authorList>
    </citation>
    <scope>NUCLEOTIDE SEQUENCE [LARGE SCALE GENOMIC DNA]</scope>
    <source>
        <strain evidence="1 2">LD120</strain>
    </source>
</reference>
<proteinExistence type="predicted"/>
<accession>A0ABX1GWY6</accession>
<organism evidence="1 2">
    <name type="scientific">Streptomyces physcomitrii</name>
    <dbReference type="NCBI Taxonomy" id="2724184"/>
    <lineage>
        <taxon>Bacteria</taxon>
        <taxon>Bacillati</taxon>
        <taxon>Actinomycetota</taxon>
        <taxon>Actinomycetes</taxon>
        <taxon>Kitasatosporales</taxon>
        <taxon>Streptomycetaceae</taxon>
        <taxon>Streptomyces</taxon>
    </lineage>
</organism>
<keyword evidence="2" id="KW-1185">Reference proteome</keyword>
<protein>
    <submittedName>
        <fullName evidence="1">Uncharacterized protein</fullName>
    </submittedName>
</protein>
<evidence type="ECO:0000313" key="1">
    <source>
        <dbReference type="EMBL" id="NKI40297.1"/>
    </source>
</evidence>
<sequence length="92" mass="9686">MSGRLPTRGWLLSSAWVRSCRGRSLPGTGPIGLGLHSPTSEITACRHDKLTQKWRAAGLGAIADLRFFGLDDIDPGADLAAINACKAAENGL</sequence>
<dbReference type="EMBL" id="JAAWWP010000002">
    <property type="protein sequence ID" value="NKI40297.1"/>
    <property type="molecule type" value="Genomic_DNA"/>
</dbReference>
<evidence type="ECO:0000313" key="2">
    <source>
        <dbReference type="Proteomes" id="UP000772196"/>
    </source>
</evidence>